<evidence type="ECO:0000313" key="4">
    <source>
        <dbReference type="Proteomes" id="UP001159363"/>
    </source>
</evidence>
<dbReference type="PANTHER" id="PTHR10773:SF19">
    <property type="match status" value="1"/>
</dbReference>
<feature type="domain" description="DUF7869" evidence="2">
    <location>
        <begin position="319"/>
        <end position="453"/>
    </location>
</feature>
<comment type="caution">
    <text evidence="3">The sequence shown here is derived from an EMBL/GenBank/DDBJ whole genome shotgun (WGS) entry which is preliminary data.</text>
</comment>
<reference evidence="3 4" key="1">
    <citation type="submission" date="2023-02" db="EMBL/GenBank/DDBJ databases">
        <title>LHISI_Scaffold_Assembly.</title>
        <authorList>
            <person name="Stuart O.P."/>
            <person name="Cleave R."/>
            <person name="Magrath M.J.L."/>
            <person name="Mikheyev A.S."/>
        </authorList>
    </citation>
    <scope>NUCLEOTIDE SEQUENCE [LARGE SCALE GENOMIC DNA]</scope>
    <source>
        <strain evidence="3">Daus_M_001</strain>
        <tissue evidence="3">Leg muscle</tissue>
    </source>
</reference>
<gene>
    <name evidence="3" type="ORF">PR048_020457</name>
</gene>
<name>A0ABQ9H6C0_9NEOP</name>
<evidence type="ECO:0000259" key="2">
    <source>
        <dbReference type="Pfam" id="PF25273"/>
    </source>
</evidence>
<sequence>MMVQWKCLYDFGLLDLSRLQVLTIVNKIDAEENSNWPKRKKRKERKEHIAKKLKVAGNEQINHGGKHVDPRTTGPDYRRGKLRLLSEFNDLESKNEQDSYFSGLISVRHIARRRPWKPDDQKRKDHSAAFVYKVRINCRQAFISSHSITRGRVYNIQQSLLPSGESPKDQRGKHDNRHMKYPSAIHDITVQHIQSLHARSSHYSLRYDPDRKYLPESLTISKKHEMLLNKYHVNVPYRVYWNTCYICDTLAIKINNPECSTEERNKKKKFRKQARAGDIVCLSFDCMQDLPLPHLKTNAVFYSRSDSVTMFTYHEGDGRKGSNEVTSMLLTYINNNNEPFDNFVLISDCYCGQNKNQTRVHFIFTLVHCFHVFKSVTYLFLVRGHSYLSDDHDFSLIAKRNNILNLSNYQKSETVSFKKQGRNCLHLVSHISWTMADMLSSEETYASCIIFTITVCNTSPNCTSEEEISSTADAICNTRNRRFYEDLTCGVTKEVTRESPNDAMEVSSDDNSSGSDV</sequence>
<dbReference type="InterPro" id="IPR057191">
    <property type="entry name" value="DUF7869"/>
</dbReference>
<proteinExistence type="predicted"/>
<accession>A0ABQ9H6C0</accession>
<dbReference type="Proteomes" id="UP001159363">
    <property type="component" value="Chromosome 6"/>
</dbReference>
<evidence type="ECO:0000313" key="3">
    <source>
        <dbReference type="EMBL" id="KAJ8879840.1"/>
    </source>
</evidence>
<organism evidence="3 4">
    <name type="scientific">Dryococelus australis</name>
    <dbReference type="NCBI Taxonomy" id="614101"/>
    <lineage>
        <taxon>Eukaryota</taxon>
        <taxon>Metazoa</taxon>
        <taxon>Ecdysozoa</taxon>
        <taxon>Arthropoda</taxon>
        <taxon>Hexapoda</taxon>
        <taxon>Insecta</taxon>
        <taxon>Pterygota</taxon>
        <taxon>Neoptera</taxon>
        <taxon>Polyneoptera</taxon>
        <taxon>Phasmatodea</taxon>
        <taxon>Verophasmatodea</taxon>
        <taxon>Anareolatae</taxon>
        <taxon>Phasmatidae</taxon>
        <taxon>Eurycanthinae</taxon>
        <taxon>Dryococelus</taxon>
    </lineage>
</organism>
<feature type="region of interest" description="Disordered" evidence="1">
    <location>
        <begin position="496"/>
        <end position="517"/>
    </location>
</feature>
<keyword evidence="4" id="KW-1185">Reference proteome</keyword>
<dbReference type="Pfam" id="PF25273">
    <property type="entry name" value="DUF7869"/>
    <property type="match status" value="1"/>
</dbReference>
<evidence type="ECO:0000256" key="1">
    <source>
        <dbReference type="SAM" id="MobiDB-lite"/>
    </source>
</evidence>
<protein>
    <recommendedName>
        <fullName evidence="2">DUF7869 domain-containing protein</fullName>
    </recommendedName>
</protein>
<dbReference type="PANTHER" id="PTHR10773">
    <property type="entry name" value="DNA-DIRECTED RNA POLYMERASES I, II, AND III SUBUNIT RPABC2"/>
    <property type="match status" value="1"/>
</dbReference>
<dbReference type="EMBL" id="JARBHB010000007">
    <property type="protein sequence ID" value="KAJ8879840.1"/>
    <property type="molecule type" value="Genomic_DNA"/>
</dbReference>